<dbReference type="GO" id="GO:0005737">
    <property type="term" value="C:cytoplasm"/>
    <property type="evidence" value="ECO:0007669"/>
    <property type="project" value="UniProtKB-SubCell"/>
</dbReference>
<evidence type="ECO:0000256" key="1">
    <source>
        <dbReference type="ARBA" id="ARBA00004496"/>
    </source>
</evidence>
<dbReference type="PANTHER" id="PTHR20982">
    <property type="entry name" value="RIBOSOME RECYCLING FACTOR"/>
    <property type="match status" value="1"/>
</dbReference>
<evidence type="ECO:0000313" key="7">
    <source>
        <dbReference type="EMBL" id="AXA37268.1"/>
    </source>
</evidence>
<proteinExistence type="inferred from homology"/>
<evidence type="ECO:0000256" key="5">
    <source>
        <dbReference type="HAMAP-Rule" id="MF_00040"/>
    </source>
</evidence>
<dbReference type="Pfam" id="PF01765">
    <property type="entry name" value="RRF"/>
    <property type="match status" value="1"/>
</dbReference>
<dbReference type="InterPro" id="IPR023584">
    <property type="entry name" value="Ribosome_recyc_fac_dom"/>
</dbReference>
<sequence length="186" mass="21099">MPLDAIYKEAKEKMHKAIEAVEHEFSTLRTGRASVALVDNIHVQAYGASMALKQLATISTPDSRTILITPFDRNMIGAIEKAIMAANIGLTPNNDGKAIRLTIPPLTEERRKELVKVARKMAEDGRVAVRNIRRHANEEIKKTEKMHEITEDDRKRAIDKVQEMTDKFIGEIDELLARKEKEIMEI</sequence>
<evidence type="ECO:0000256" key="4">
    <source>
        <dbReference type="ARBA" id="ARBA00022917"/>
    </source>
</evidence>
<feature type="domain" description="Ribosome recycling factor" evidence="6">
    <location>
        <begin position="22"/>
        <end position="184"/>
    </location>
</feature>
<dbReference type="AlphaFoldDB" id="A0A2Z4Y8W5"/>
<keyword evidence="3 5" id="KW-0963">Cytoplasm</keyword>
<dbReference type="Gene3D" id="1.10.132.20">
    <property type="entry name" value="Ribosome-recycling factor"/>
    <property type="match status" value="1"/>
</dbReference>
<dbReference type="InterPro" id="IPR036191">
    <property type="entry name" value="RRF_sf"/>
</dbReference>
<keyword evidence="4 5" id="KW-0648">Protein biosynthesis</keyword>
<dbReference type="SUPFAM" id="SSF55194">
    <property type="entry name" value="Ribosome recycling factor, RRF"/>
    <property type="match status" value="1"/>
</dbReference>
<dbReference type="Proteomes" id="UP000262583">
    <property type="component" value="Chromosome"/>
</dbReference>
<dbReference type="EMBL" id="CP030759">
    <property type="protein sequence ID" value="AXA37268.1"/>
    <property type="molecule type" value="Genomic_DNA"/>
</dbReference>
<dbReference type="CDD" id="cd00520">
    <property type="entry name" value="RRF"/>
    <property type="match status" value="1"/>
</dbReference>
<name>A0A2Z4Y8W5_SUMC1</name>
<gene>
    <name evidence="5" type="primary">frr</name>
    <name evidence="7" type="ORF">BRCON_2511</name>
</gene>
<evidence type="ECO:0000256" key="2">
    <source>
        <dbReference type="ARBA" id="ARBA00005912"/>
    </source>
</evidence>
<dbReference type="FunFam" id="3.30.1360.40:FF:000001">
    <property type="entry name" value="Ribosome-recycling factor"/>
    <property type="match status" value="1"/>
</dbReference>
<evidence type="ECO:0000259" key="6">
    <source>
        <dbReference type="Pfam" id="PF01765"/>
    </source>
</evidence>
<accession>A0A2Z4Y8W5</accession>
<dbReference type="NCBIfam" id="TIGR00496">
    <property type="entry name" value="frr"/>
    <property type="match status" value="1"/>
</dbReference>
<dbReference type="GO" id="GO:0006415">
    <property type="term" value="P:translational termination"/>
    <property type="evidence" value="ECO:0007669"/>
    <property type="project" value="UniProtKB-UniRule"/>
</dbReference>
<comment type="function">
    <text evidence="5">Responsible for the release of ribosomes from messenger RNA at the termination of protein biosynthesis. May increase the efficiency of translation by recycling ribosomes from one round of translation to another.</text>
</comment>
<comment type="similarity">
    <text evidence="2 5">Belongs to the RRF family.</text>
</comment>
<dbReference type="FunFam" id="1.10.132.20:FF:000001">
    <property type="entry name" value="Ribosome-recycling factor"/>
    <property type="match status" value="1"/>
</dbReference>
<dbReference type="KEGG" id="schv:BRCON_2511"/>
<dbReference type="PANTHER" id="PTHR20982:SF3">
    <property type="entry name" value="MITOCHONDRIAL RIBOSOME RECYCLING FACTOR PSEUDO 1"/>
    <property type="match status" value="1"/>
</dbReference>
<evidence type="ECO:0000313" key="8">
    <source>
        <dbReference type="Proteomes" id="UP000262583"/>
    </source>
</evidence>
<protein>
    <recommendedName>
        <fullName evidence="5">Ribosome-recycling factor</fullName>
        <shortName evidence="5">RRF</shortName>
    </recommendedName>
    <alternativeName>
        <fullName evidence="5">Ribosome-releasing factor</fullName>
    </alternativeName>
</protein>
<evidence type="ECO:0000256" key="3">
    <source>
        <dbReference type="ARBA" id="ARBA00022490"/>
    </source>
</evidence>
<comment type="subcellular location">
    <subcellularLocation>
        <location evidence="1 5">Cytoplasm</location>
    </subcellularLocation>
</comment>
<organism evidence="7 8">
    <name type="scientific">Sumerlaea chitinivorans</name>
    <dbReference type="NCBI Taxonomy" id="2250252"/>
    <lineage>
        <taxon>Bacteria</taxon>
        <taxon>Candidatus Sumerlaeota</taxon>
        <taxon>Candidatus Sumerlaeia</taxon>
        <taxon>Candidatus Sumerlaeales</taxon>
        <taxon>Candidatus Sumerlaeaceae</taxon>
        <taxon>Candidatus Sumerlaea</taxon>
    </lineage>
</organism>
<dbReference type="InterPro" id="IPR002661">
    <property type="entry name" value="Ribosome_recyc_fac"/>
</dbReference>
<dbReference type="GO" id="GO:0043023">
    <property type="term" value="F:ribosomal large subunit binding"/>
    <property type="evidence" value="ECO:0007669"/>
    <property type="project" value="TreeGrafter"/>
</dbReference>
<reference evidence="7 8" key="1">
    <citation type="submission" date="2018-05" db="EMBL/GenBank/DDBJ databases">
        <title>A metagenomic window into the 2 km-deep terrestrial subsurface aquifer revealed taxonomically and functionally diverse microbial community comprising novel uncultured bacterial lineages.</title>
        <authorList>
            <person name="Kadnikov V.V."/>
            <person name="Mardanov A.V."/>
            <person name="Beletsky A.V."/>
            <person name="Banks D."/>
            <person name="Pimenov N.V."/>
            <person name="Frank Y.A."/>
            <person name="Karnachuk O.V."/>
            <person name="Ravin N.V."/>
        </authorList>
    </citation>
    <scope>NUCLEOTIDE SEQUENCE [LARGE SCALE GENOMIC DNA]</scope>
    <source>
        <strain evidence="7">BY</strain>
    </source>
</reference>
<dbReference type="HAMAP" id="MF_00040">
    <property type="entry name" value="RRF"/>
    <property type="match status" value="1"/>
</dbReference>
<dbReference type="Gene3D" id="3.30.1360.40">
    <property type="match status" value="1"/>
</dbReference>